<proteinExistence type="predicted"/>
<evidence type="ECO:0000313" key="1">
    <source>
        <dbReference type="EMBL" id="TGY73396.1"/>
    </source>
</evidence>
<name>A0A4S2FVR7_9BACT</name>
<gene>
    <name evidence="1" type="ORF">E5339_00180</name>
</gene>
<evidence type="ECO:0000313" key="2">
    <source>
        <dbReference type="Proteomes" id="UP000310760"/>
    </source>
</evidence>
<evidence type="ECO:0008006" key="3">
    <source>
        <dbReference type="Google" id="ProtNLM"/>
    </source>
</evidence>
<dbReference type="RefSeq" id="WP_016212975.1">
    <property type="nucleotide sequence ID" value="NZ_CAXHRC010000004.1"/>
</dbReference>
<dbReference type="Proteomes" id="UP000310760">
    <property type="component" value="Unassembled WGS sequence"/>
</dbReference>
<reference evidence="1 2" key="1">
    <citation type="submission" date="2019-04" db="EMBL/GenBank/DDBJ databases">
        <title>Microbes associate with the intestines of laboratory mice.</title>
        <authorList>
            <person name="Navarre W."/>
            <person name="Wong E."/>
            <person name="Huang K."/>
            <person name="Tropini C."/>
            <person name="Ng K."/>
            <person name="Yu B."/>
        </authorList>
    </citation>
    <scope>NUCLEOTIDE SEQUENCE [LARGE SCALE GENOMIC DNA]</scope>
    <source>
        <strain evidence="1 2">NM22_B1</strain>
    </source>
</reference>
<protein>
    <recommendedName>
        <fullName evidence="3">DUF169 domain-containing protein</fullName>
    </recommendedName>
</protein>
<comment type="caution">
    <text evidence="1">The sequence shown here is derived from an EMBL/GenBank/DDBJ whole genome shotgun (WGS) entry which is preliminary data.</text>
</comment>
<sequence>MVQKFLQQYKEAFGDAAPLPIVFGYSHAAATEVHKVPRCMIGAIRKVCNGEALTLTADNVLCGGGSLYTRFAPMQERIPMFVSETERYKQTPEQVKEYIRNLNISLVKKPYLNFIRMDQLATLDEMEGILFFATPDMLSGLCSWAFYDNNAYDAVCTKFASGCCSIVTFAVQENQKQGRSCFIGMLDPSARPLVPANELTFVIPINRFQEMSETMEHSALFRKAYSIVKKRINGEIGK</sequence>
<dbReference type="Pfam" id="PF02596">
    <property type="entry name" value="DUF169"/>
    <property type="match status" value="1"/>
</dbReference>
<organism evidence="1 2">
    <name type="scientific">Phocaeicola sartorii</name>
    <dbReference type="NCBI Taxonomy" id="671267"/>
    <lineage>
        <taxon>Bacteria</taxon>
        <taxon>Pseudomonadati</taxon>
        <taxon>Bacteroidota</taxon>
        <taxon>Bacteroidia</taxon>
        <taxon>Bacteroidales</taxon>
        <taxon>Bacteroidaceae</taxon>
        <taxon>Phocaeicola</taxon>
    </lineage>
</organism>
<dbReference type="EMBL" id="SRYJ01000001">
    <property type="protein sequence ID" value="TGY73396.1"/>
    <property type="molecule type" value="Genomic_DNA"/>
</dbReference>
<dbReference type="AlphaFoldDB" id="A0A4S2FVR7"/>
<dbReference type="InterPro" id="IPR003748">
    <property type="entry name" value="DUF169"/>
</dbReference>
<accession>A0A4S2FVR7</accession>